<evidence type="ECO:0000256" key="3">
    <source>
        <dbReference type="ARBA" id="ARBA00022547"/>
    </source>
</evidence>
<keyword evidence="14" id="KW-0175">Coiled coil</keyword>
<keyword evidence="5 13" id="KW-0375">Hydrogen ion transport</keyword>
<comment type="caution">
    <text evidence="17">The sequence shown here is derived from an EMBL/GenBank/DDBJ whole genome shotgun (WGS) entry which is preliminary data.</text>
</comment>
<evidence type="ECO:0000256" key="4">
    <source>
        <dbReference type="ARBA" id="ARBA00022692"/>
    </source>
</evidence>
<feature type="transmembrane region" description="Helical" evidence="15">
    <location>
        <begin position="40"/>
        <end position="59"/>
    </location>
</feature>
<feature type="signal peptide" evidence="16">
    <location>
        <begin position="1"/>
        <end position="27"/>
    </location>
</feature>
<reference evidence="17 18" key="1">
    <citation type="submission" date="2020-07" db="EMBL/GenBank/DDBJ databases">
        <title>Genomic Encyclopedia of Type Strains, Phase IV (KMG-IV): sequencing the most valuable type-strain genomes for metagenomic binning, comparative biology and taxonomic classification.</title>
        <authorList>
            <person name="Goeker M."/>
        </authorList>
    </citation>
    <scope>NUCLEOTIDE SEQUENCE [LARGE SCALE GENOMIC DNA]</scope>
    <source>
        <strain evidence="17 18">DSM 17721</strain>
    </source>
</reference>
<dbReference type="RefSeq" id="WP_181552488.1">
    <property type="nucleotide sequence ID" value="NZ_JACDUS010000013.1"/>
</dbReference>
<proteinExistence type="inferred from homology"/>
<keyword evidence="16" id="KW-0732">Signal</keyword>
<evidence type="ECO:0000256" key="8">
    <source>
        <dbReference type="ARBA" id="ARBA00023136"/>
    </source>
</evidence>
<evidence type="ECO:0000256" key="9">
    <source>
        <dbReference type="ARBA" id="ARBA00023310"/>
    </source>
</evidence>
<evidence type="ECO:0000256" key="13">
    <source>
        <dbReference type="RuleBase" id="RU003848"/>
    </source>
</evidence>
<dbReference type="InterPro" id="IPR050059">
    <property type="entry name" value="ATP_synthase_B_chain"/>
</dbReference>
<dbReference type="GO" id="GO:0015986">
    <property type="term" value="P:proton motive force-driven ATP synthesis"/>
    <property type="evidence" value="ECO:0007669"/>
    <property type="project" value="InterPro"/>
</dbReference>
<dbReference type="EMBL" id="JACDUS010000013">
    <property type="protein sequence ID" value="MBA2882868.1"/>
    <property type="molecule type" value="Genomic_DNA"/>
</dbReference>
<dbReference type="GO" id="GO:0012505">
    <property type="term" value="C:endomembrane system"/>
    <property type="evidence" value="ECO:0007669"/>
    <property type="project" value="UniProtKB-SubCell"/>
</dbReference>
<comment type="subcellular location">
    <subcellularLocation>
        <location evidence="12">Endomembrane system</location>
        <topology evidence="12">Single-pass membrane protein</topology>
    </subcellularLocation>
</comment>
<comment type="function">
    <text evidence="11">Component of the F(0) channel, it forms part of the peripheral stalk, linking F(1) to F(0). The b'-subunit is a diverged and duplicated form of b found in plants and photosynthetic bacteria.</text>
</comment>
<feature type="coiled-coil region" evidence="14">
    <location>
        <begin position="81"/>
        <end position="156"/>
    </location>
</feature>
<evidence type="ECO:0000313" key="17">
    <source>
        <dbReference type="EMBL" id="MBA2882868.1"/>
    </source>
</evidence>
<evidence type="ECO:0000256" key="5">
    <source>
        <dbReference type="ARBA" id="ARBA00022781"/>
    </source>
</evidence>
<evidence type="ECO:0000256" key="14">
    <source>
        <dbReference type="SAM" id="Coils"/>
    </source>
</evidence>
<gene>
    <name evidence="17" type="ORF">HNR65_003223</name>
</gene>
<keyword evidence="9" id="KW-0066">ATP synthesis</keyword>
<dbReference type="AlphaFoldDB" id="A0A7W0CBT7"/>
<comment type="function">
    <text evidence="10">F(1)F(0) ATP synthase produces ATP from ADP in the presence of a proton or sodium gradient. F-type ATPases consist of two structural domains, F(1) containing the extramembraneous catalytic core and F(0) containing the membrane proton channel, linked together by a central stalk and a peripheral stalk. During catalysis, ATP synthesis in the catalytic domain of F(1) is coupled via a rotary mechanism of the central stalk subunits to proton translocation.</text>
</comment>
<evidence type="ECO:0000256" key="1">
    <source>
        <dbReference type="ARBA" id="ARBA00005513"/>
    </source>
</evidence>
<dbReference type="GO" id="GO:0046961">
    <property type="term" value="F:proton-transporting ATPase activity, rotational mechanism"/>
    <property type="evidence" value="ECO:0007669"/>
    <property type="project" value="TreeGrafter"/>
</dbReference>
<evidence type="ECO:0000256" key="6">
    <source>
        <dbReference type="ARBA" id="ARBA00022989"/>
    </source>
</evidence>
<feature type="chain" id="PRO_5031129473" evidence="16">
    <location>
        <begin position="28"/>
        <end position="198"/>
    </location>
</feature>
<dbReference type="PANTHER" id="PTHR33445">
    <property type="entry name" value="ATP SYNTHASE SUBUNIT B', CHLOROPLASTIC"/>
    <property type="match status" value="1"/>
</dbReference>
<keyword evidence="3 13" id="KW-0138">CF(0)</keyword>
<keyword evidence="7 13" id="KW-0406">Ion transport</keyword>
<evidence type="ECO:0000256" key="2">
    <source>
        <dbReference type="ARBA" id="ARBA00022448"/>
    </source>
</evidence>
<evidence type="ECO:0000256" key="12">
    <source>
        <dbReference type="ARBA" id="ARBA00037847"/>
    </source>
</evidence>
<evidence type="ECO:0000313" key="18">
    <source>
        <dbReference type="Proteomes" id="UP000525298"/>
    </source>
</evidence>
<evidence type="ECO:0000256" key="16">
    <source>
        <dbReference type="SAM" id="SignalP"/>
    </source>
</evidence>
<keyword evidence="8 15" id="KW-0472">Membrane</keyword>
<keyword evidence="2 13" id="KW-0813">Transport</keyword>
<evidence type="ECO:0000256" key="11">
    <source>
        <dbReference type="ARBA" id="ARBA00025614"/>
    </source>
</evidence>
<name>A0A7W0CBT7_9BACT</name>
<keyword evidence="6 15" id="KW-1133">Transmembrane helix</keyword>
<keyword evidence="4 13" id="KW-0812">Transmembrane</keyword>
<comment type="similarity">
    <text evidence="1 13">Belongs to the ATPase B chain family.</text>
</comment>
<dbReference type="GO" id="GO:0045259">
    <property type="term" value="C:proton-transporting ATP synthase complex"/>
    <property type="evidence" value="ECO:0007669"/>
    <property type="project" value="UniProtKB-KW"/>
</dbReference>
<dbReference type="InterPro" id="IPR002146">
    <property type="entry name" value="ATP_synth_b/b'su_bac/chlpt"/>
</dbReference>
<accession>A0A7W0CBT7</accession>
<dbReference type="PANTHER" id="PTHR33445:SF2">
    <property type="entry name" value="ATP SYNTHASE SUBUNIT B', CHLOROPLASTIC"/>
    <property type="match status" value="1"/>
</dbReference>
<dbReference type="Pfam" id="PF00430">
    <property type="entry name" value="ATP-synt_B"/>
    <property type="match status" value="1"/>
</dbReference>
<protein>
    <submittedName>
        <fullName evidence="17">F-type H+-transporting ATPase subunit b</fullName>
    </submittedName>
</protein>
<dbReference type="CDD" id="cd06503">
    <property type="entry name" value="ATP-synt_Fo_b"/>
    <property type="match status" value="1"/>
</dbReference>
<evidence type="ECO:0000256" key="7">
    <source>
        <dbReference type="ARBA" id="ARBA00023065"/>
    </source>
</evidence>
<keyword evidence="18" id="KW-1185">Reference proteome</keyword>
<evidence type="ECO:0000256" key="15">
    <source>
        <dbReference type="SAM" id="Phobius"/>
    </source>
</evidence>
<evidence type="ECO:0000256" key="10">
    <source>
        <dbReference type="ARBA" id="ARBA00025198"/>
    </source>
</evidence>
<organism evidence="17 18">
    <name type="scientific">Desulfosalsimonas propionicica</name>
    <dbReference type="NCBI Taxonomy" id="332175"/>
    <lineage>
        <taxon>Bacteria</taxon>
        <taxon>Pseudomonadati</taxon>
        <taxon>Thermodesulfobacteriota</taxon>
        <taxon>Desulfobacteria</taxon>
        <taxon>Desulfobacterales</taxon>
        <taxon>Desulfosalsimonadaceae</taxon>
        <taxon>Desulfosalsimonas</taxon>
    </lineage>
</organism>
<sequence>MGNSGTIKTTCKILFFCILLLHLTAFAVLAEEGSGGDWRPVYDTIMLYVNFLILAYLLYRYGRQPFLQFLQTQKLQVSESIHKVEGRKEKLLAQINETQSQMQESSERYEKLKQRIIEEGEQTRQQIIDDARQQSKTMLEREKKNASRRLADARKNFMSELVDTASNLARNRLPEEITENDQDKLIDFYVASVNRMSG</sequence>
<dbReference type="Proteomes" id="UP000525298">
    <property type="component" value="Unassembled WGS sequence"/>
</dbReference>